<evidence type="ECO:0000259" key="2">
    <source>
        <dbReference type="Pfam" id="PF13338"/>
    </source>
</evidence>
<organism evidence="3 4">
    <name type="scientific">Nocardioides anomalus</name>
    <dbReference type="NCBI Taxonomy" id="2712223"/>
    <lineage>
        <taxon>Bacteria</taxon>
        <taxon>Bacillati</taxon>
        <taxon>Actinomycetota</taxon>
        <taxon>Actinomycetes</taxon>
        <taxon>Propionibacteriales</taxon>
        <taxon>Nocardioidaceae</taxon>
        <taxon>Nocardioides</taxon>
    </lineage>
</organism>
<proteinExistence type="predicted"/>
<feature type="domain" description="AbiEi antitoxin N-terminal" evidence="2">
    <location>
        <begin position="8"/>
        <end position="49"/>
    </location>
</feature>
<name>A0A6G6WK41_9ACTN</name>
<dbReference type="AlphaFoldDB" id="A0A6G6WK41"/>
<evidence type="ECO:0000313" key="4">
    <source>
        <dbReference type="Proteomes" id="UP000502996"/>
    </source>
</evidence>
<feature type="compositionally biased region" description="Pro residues" evidence="1">
    <location>
        <begin position="213"/>
        <end position="222"/>
    </location>
</feature>
<dbReference type="InterPro" id="IPR025159">
    <property type="entry name" value="AbiEi_N"/>
</dbReference>
<dbReference type="Pfam" id="PF13338">
    <property type="entry name" value="AbiEi_4"/>
    <property type="match status" value="1"/>
</dbReference>
<dbReference type="KEGG" id="nano:G5V58_25215"/>
<dbReference type="RefSeq" id="WP_165238329.1">
    <property type="nucleotide sequence ID" value="NZ_CP049257.1"/>
</dbReference>
<feature type="region of interest" description="Disordered" evidence="1">
    <location>
        <begin position="203"/>
        <end position="222"/>
    </location>
</feature>
<gene>
    <name evidence="3" type="ORF">G5V58_25215</name>
</gene>
<sequence>MKADVSALMRSQRGLVLRRQVLDAGVDEDAVRDLIRRGTWVAVRRGVYATAEHWASLDEHRGRPLARAWAASLNMSMPHVLSHESAALAHGLPILRPRRELVHVTRFGVQGCRTRHGVSHHLAPFRDDQIVEIEGVPTFDLARTAVDIARSHGSDGLAYGVVACDSALRAGATKQQLEAAVAPMRSWPGVTVAREAVDFADGGCGECRREPEPPPGRKPGSG</sequence>
<dbReference type="Proteomes" id="UP000502996">
    <property type="component" value="Chromosome"/>
</dbReference>
<accession>A0A6G6WK41</accession>
<protein>
    <recommendedName>
        <fullName evidence="2">AbiEi antitoxin N-terminal domain-containing protein</fullName>
    </recommendedName>
</protein>
<dbReference type="EMBL" id="CP049257">
    <property type="protein sequence ID" value="QIG45599.1"/>
    <property type="molecule type" value="Genomic_DNA"/>
</dbReference>
<keyword evidence="4" id="KW-1185">Reference proteome</keyword>
<reference evidence="3 4" key="1">
    <citation type="submission" date="2020-02" db="EMBL/GenBank/DDBJ databases">
        <title>Full genome sequence of Nocardioides sp. R-3366.</title>
        <authorList>
            <person name="Im W.-T."/>
        </authorList>
    </citation>
    <scope>NUCLEOTIDE SEQUENCE [LARGE SCALE GENOMIC DNA]</scope>
    <source>
        <strain evidence="3 4">R-3366</strain>
    </source>
</reference>
<evidence type="ECO:0000256" key="1">
    <source>
        <dbReference type="SAM" id="MobiDB-lite"/>
    </source>
</evidence>
<evidence type="ECO:0000313" key="3">
    <source>
        <dbReference type="EMBL" id="QIG45599.1"/>
    </source>
</evidence>